<dbReference type="Proteomes" id="UP001152795">
    <property type="component" value="Unassembled WGS sequence"/>
</dbReference>
<reference evidence="1" key="1">
    <citation type="submission" date="2020-04" db="EMBL/GenBank/DDBJ databases">
        <authorList>
            <person name="Alioto T."/>
            <person name="Alioto T."/>
            <person name="Gomez Garrido J."/>
        </authorList>
    </citation>
    <scope>NUCLEOTIDE SEQUENCE</scope>
    <source>
        <strain evidence="1">A484AB</strain>
    </source>
</reference>
<dbReference type="AlphaFoldDB" id="A0A6S7IZE3"/>
<dbReference type="EMBL" id="CACRXK020012401">
    <property type="protein sequence ID" value="CAB4023256.1"/>
    <property type="molecule type" value="Genomic_DNA"/>
</dbReference>
<proteinExistence type="predicted"/>
<name>A0A6S7IZE3_PARCT</name>
<dbReference type="OrthoDB" id="410381at2759"/>
<sequence length="136" mass="15615">MRERDRLKLLAIKNNSENYWSAYKTSRNRVTQSLREAKTTYYKNQFVCVKNNPKEAWKTVNKILNPNKKCGSEINCITSRSGQITCSSELAESFNSYFASAGPNIANITENSDTNFMDYLTKTTTSVFKFQAVLWP</sequence>
<gene>
    <name evidence="1" type="ORF">PACLA_8A083494</name>
</gene>
<protein>
    <submittedName>
        <fullName evidence="1">Uncharacterized protein</fullName>
    </submittedName>
</protein>
<feature type="non-terminal residue" evidence="1">
    <location>
        <position position="136"/>
    </location>
</feature>
<evidence type="ECO:0000313" key="2">
    <source>
        <dbReference type="Proteomes" id="UP001152795"/>
    </source>
</evidence>
<evidence type="ECO:0000313" key="1">
    <source>
        <dbReference type="EMBL" id="CAB4023256.1"/>
    </source>
</evidence>
<organism evidence="1 2">
    <name type="scientific">Paramuricea clavata</name>
    <name type="common">Red gorgonian</name>
    <name type="synonym">Violescent sea-whip</name>
    <dbReference type="NCBI Taxonomy" id="317549"/>
    <lineage>
        <taxon>Eukaryota</taxon>
        <taxon>Metazoa</taxon>
        <taxon>Cnidaria</taxon>
        <taxon>Anthozoa</taxon>
        <taxon>Octocorallia</taxon>
        <taxon>Malacalcyonacea</taxon>
        <taxon>Plexauridae</taxon>
        <taxon>Paramuricea</taxon>
    </lineage>
</organism>
<comment type="caution">
    <text evidence="1">The sequence shown here is derived from an EMBL/GenBank/DDBJ whole genome shotgun (WGS) entry which is preliminary data.</text>
</comment>
<keyword evidence="2" id="KW-1185">Reference proteome</keyword>
<accession>A0A6S7IZE3</accession>